<evidence type="ECO:0000313" key="2">
    <source>
        <dbReference type="EMBL" id="MBQ0847320.1"/>
    </source>
</evidence>
<evidence type="ECO:0000313" key="3">
    <source>
        <dbReference type="Proteomes" id="UP000677413"/>
    </source>
</evidence>
<dbReference type="Proteomes" id="UP000677413">
    <property type="component" value="Unassembled WGS sequence"/>
</dbReference>
<reference evidence="2 3" key="1">
    <citation type="submission" date="2021-04" db="EMBL/GenBank/DDBJ databases">
        <authorList>
            <person name="Tang X."/>
            <person name="Zhou X."/>
            <person name="Chen X."/>
            <person name="Cernava T."/>
            <person name="Zhang C."/>
        </authorList>
    </citation>
    <scope>NUCLEOTIDE SEQUENCE [LARGE SCALE GENOMIC DNA]</scope>
    <source>
        <strain evidence="2 3">BH-SS-21</strain>
    </source>
</reference>
<dbReference type="RefSeq" id="WP_210881036.1">
    <property type="nucleotide sequence ID" value="NZ_JAGPYQ010000001.1"/>
</dbReference>
<proteinExistence type="predicted"/>
<feature type="transmembrane region" description="Helical" evidence="1">
    <location>
        <begin position="139"/>
        <end position="156"/>
    </location>
</feature>
<gene>
    <name evidence="2" type="ORF">J8N05_03655</name>
</gene>
<feature type="transmembrane region" description="Helical" evidence="1">
    <location>
        <begin position="187"/>
        <end position="205"/>
    </location>
</feature>
<evidence type="ECO:0000256" key="1">
    <source>
        <dbReference type="SAM" id="Phobius"/>
    </source>
</evidence>
<feature type="transmembrane region" description="Helical" evidence="1">
    <location>
        <begin position="103"/>
        <end position="127"/>
    </location>
</feature>
<name>A0A940XVI2_9ACTN</name>
<dbReference type="EMBL" id="JAGPYQ010000001">
    <property type="protein sequence ID" value="MBQ0847320.1"/>
    <property type="molecule type" value="Genomic_DNA"/>
</dbReference>
<keyword evidence="1" id="KW-0812">Transmembrane</keyword>
<protein>
    <submittedName>
        <fullName evidence="2">ABC transporter permease</fullName>
    </submittedName>
</protein>
<keyword evidence="3" id="KW-1185">Reference proteome</keyword>
<comment type="caution">
    <text evidence="2">The sequence shown here is derived from an EMBL/GenBank/DDBJ whole genome shotgun (WGS) entry which is preliminary data.</text>
</comment>
<dbReference type="AlphaFoldDB" id="A0A940XVI2"/>
<feature type="transmembrane region" description="Helical" evidence="1">
    <location>
        <begin position="69"/>
        <end position="91"/>
    </location>
</feature>
<keyword evidence="1" id="KW-0472">Membrane</keyword>
<organism evidence="2 3">
    <name type="scientific">Streptomyces liliiviolaceus</name>
    <dbReference type="NCBI Taxonomy" id="2823109"/>
    <lineage>
        <taxon>Bacteria</taxon>
        <taxon>Bacillati</taxon>
        <taxon>Actinomycetota</taxon>
        <taxon>Actinomycetes</taxon>
        <taxon>Kitasatosporales</taxon>
        <taxon>Streptomycetaceae</taxon>
        <taxon>Streptomyces</taxon>
    </lineage>
</organism>
<feature type="transmembrane region" description="Helical" evidence="1">
    <location>
        <begin position="163"/>
        <end position="181"/>
    </location>
</feature>
<accession>A0A940XVI2</accession>
<keyword evidence="1" id="KW-1133">Transmembrane helix</keyword>
<sequence length="216" mass="21671">MSVTTTAATATAVPLTGHPDAAFAPTAARVPGDVDNRATYVSFGLAYLLGHGSAAVSEGATPLLDLPGWLPMTLLGAGLAVGTVQATVAALRAQRAAAGPDDVLSGKLLGAAWVTAFAALFLAITGLTATLDIPDVQSLLWPTGSGFVVGLLYIAEGAQRRNLLHYGLGTWLALTSTAALLLGTPGLYWVLTLAGGGAYALAAVLEGRRLAAPAAP</sequence>